<evidence type="ECO:0000313" key="6">
    <source>
        <dbReference type="EMBL" id="MCA9385109.1"/>
    </source>
</evidence>
<evidence type="ECO:0000256" key="1">
    <source>
        <dbReference type="ARBA" id="ARBA00004127"/>
    </source>
</evidence>
<proteinExistence type="predicted"/>
<feature type="domain" description="DUF1232" evidence="5">
    <location>
        <begin position="14"/>
        <end position="49"/>
    </location>
</feature>
<comment type="subcellular location">
    <subcellularLocation>
        <location evidence="1">Endomembrane system</location>
        <topology evidence="1">Multi-pass membrane protein</topology>
    </subcellularLocation>
</comment>
<evidence type="ECO:0000256" key="2">
    <source>
        <dbReference type="ARBA" id="ARBA00022692"/>
    </source>
</evidence>
<protein>
    <submittedName>
        <fullName evidence="6">DUF1232 domain-containing protein</fullName>
    </submittedName>
</protein>
<dbReference type="AlphaFoldDB" id="A0A955L7S5"/>
<evidence type="ECO:0000313" key="7">
    <source>
        <dbReference type="Proteomes" id="UP000754563"/>
    </source>
</evidence>
<accession>A0A955L7S5</accession>
<evidence type="ECO:0000256" key="4">
    <source>
        <dbReference type="ARBA" id="ARBA00023136"/>
    </source>
</evidence>
<reference evidence="6" key="1">
    <citation type="submission" date="2020-04" db="EMBL/GenBank/DDBJ databases">
        <authorList>
            <person name="Zhang T."/>
        </authorList>
    </citation>
    <scope>NUCLEOTIDE SEQUENCE</scope>
    <source>
        <strain evidence="6">HKST-UBA11</strain>
    </source>
</reference>
<dbReference type="EMBL" id="JAGQLH010000003">
    <property type="protein sequence ID" value="MCA9385109.1"/>
    <property type="molecule type" value="Genomic_DNA"/>
</dbReference>
<comment type="caution">
    <text evidence="6">The sequence shown here is derived from an EMBL/GenBank/DDBJ whole genome shotgun (WGS) entry which is preliminary data.</text>
</comment>
<reference evidence="6" key="2">
    <citation type="journal article" date="2021" name="Microbiome">
        <title>Successional dynamics and alternative stable states in a saline activated sludge microbial community over 9 years.</title>
        <authorList>
            <person name="Wang Y."/>
            <person name="Ye J."/>
            <person name="Ju F."/>
            <person name="Liu L."/>
            <person name="Boyd J.A."/>
            <person name="Deng Y."/>
            <person name="Parks D.H."/>
            <person name="Jiang X."/>
            <person name="Yin X."/>
            <person name="Woodcroft B.J."/>
            <person name="Tyson G.W."/>
            <person name="Hugenholtz P."/>
            <person name="Polz M.F."/>
            <person name="Zhang T."/>
        </authorList>
    </citation>
    <scope>NUCLEOTIDE SEQUENCE</scope>
    <source>
        <strain evidence="6">HKST-UBA11</strain>
    </source>
</reference>
<organism evidence="6 7">
    <name type="scientific">Candidatus Dojkabacteria bacterium</name>
    <dbReference type="NCBI Taxonomy" id="2099670"/>
    <lineage>
        <taxon>Bacteria</taxon>
        <taxon>Candidatus Dojkabacteria</taxon>
    </lineage>
</organism>
<gene>
    <name evidence="6" type="ORF">KC717_00510</name>
</gene>
<dbReference type="Proteomes" id="UP000754563">
    <property type="component" value="Unassembled WGS sequence"/>
</dbReference>
<keyword evidence="4" id="KW-0472">Membrane</keyword>
<dbReference type="InterPro" id="IPR010652">
    <property type="entry name" value="DUF1232"/>
</dbReference>
<sequence>MNKKKIKSFLKENWFLLLTVVYVLSPIDLFPELLTPIFGYADDASLLLFELLRRVFFNKKSPINDQEKKIMEQDSIDEGEIVSE</sequence>
<dbReference type="GO" id="GO:0012505">
    <property type="term" value="C:endomembrane system"/>
    <property type="evidence" value="ECO:0007669"/>
    <property type="project" value="UniProtKB-SubCell"/>
</dbReference>
<dbReference type="Pfam" id="PF06803">
    <property type="entry name" value="DUF1232"/>
    <property type="match status" value="1"/>
</dbReference>
<evidence type="ECO:0000259" key="5">
    <source>
        <dbReference type="Pfam" id="PF06803"/>
    </source>
</evidence>
<keyword evidence="3" id="KW-1133">Transmembrane helix</keyword>
<keyword evidence="2" id="KW-0812">Transmembrane</keyword>
<name>A0A955L7S5_9BACT</name>
<evidence type="ECO:0000256" key="3">
    <source>
        <dbReference type="ARBA" id="ARBA00022989"/>
    </source>
</evidence>